<reference evidence="2" key="1">
    <citation type="submission" date="2016-10" db="EMBL/GenBank/DDBJ databases">
        <authorList>
            <person name="Varghese N."/>
            <person name="Submissions S."/>
        </authorList>
    </citation>
    <scope>NUCLEOTIDE SEQUENCE [LARGE SCALE GENOMIC DNA]</scope>
    <source>
        <strain evidence="2">DSM 26348</strain>
    </source>
</reference>
<gene>
    <name evidence="1" type="ORF">SAMN05421753_106214</name>
</gene>
<dbReference type="Proteomes" id="UP000199518">
    <property type="component" value="Unassembled WGS sequence"/>
</dbReference>
<name>A0A1I3G6S4_9PLAN</name>
<proteinExistence type="predicted"/>
<dbReference type="AlphaFoldDB" id="A0A1I3G6S4"/>
<keyword evidence="2" id="KW-1185">Reference proteome</keyword>
<sequence>MDAFVESENLKKPRPNHLRTMEILRSLTPQQKLAQIFKLNERTLNLMKIGLRRRFPNLDEAALHQVYLQMRARCHNRNY</sequence>
<protein>
    <submittedName>
        <fullName evidence="1">Uncharacterized protein</fullName>
    </submittedName>
</protein>
<evidence type="ECO:0000313" key="2">
    <source>
        <dbReference type="Proteomes" id="UP000199518"/>
    </source>
</evidence>
<organism evidence="1 2">
    <name type="scientific">Planctomicrobium piriforme</name>
    <dbReference type="NCBI Taxonomy" id="1576369"/>
    <lineage>
        <taxon>Bacteria</taxon>
        <taxon>Pseudomonadati</taxon>
        <taxon>Planctomycetota</taxon>
        <taxon>Planctomycetia</taxon>
        <taxon>Planctomycetales</taxon>
        <taxon>Planctomycetaceae</taxon>
        <taxon>Planctomicrobium</taxon>
    </lineage>
</organism>
<dbReference type="EMBL" id="FOQD01000006">
    <property type="protein sequence ID" value="SFI19163.1"/>
    <property type="molecule type" value="Genomic_DNA"/>
</dbReference>
<accession>A0A1I3G6S4</accession>
<evidence type="ECO:0000313" key="1">
    <source>
        <dbReference type="EMBL" id="SFI19163.1"/>
    </source>
</evidence>